<dbReference type="VEuPathDB" id="MicrosporidiaDB:EDEG_02322"/>
<protein>
    <recommendedName>
        <fullName evidence="4">Transmembrane protein</fullName>
    </recommendedName>
</protein>
<sequence length="108" mass="13126">MINKRQNNIINNFNSPNTNLTYSIFINYLRYSRQQNLERESFISSFILTIIHSWCLVFFFKFKSYVWYYCKCCFLTIVFVIFALPQLKNLIETLHLKHFKKFSSSKII</sequence>
<dbReference type="EMBL" id="AFBI03000040">
    <property type="protein sequence ID" value="EJW03335.1"/>
    <property type="molecule type" value="Genomic_DNA"/>
</dbReference>
<keyword evidence="3" id="KW-1185">Reference proteome</keyword>
<dbReference type="InParanoid" id="J9DL64"/>
<comment type="caution">
    <text evidence="2">The sequence shown here is derived from an EMBL/GenBank/DDBJ whole genome shotgun (WGS) entry which is preliminary data.</text>
</comment>
<evidence type="ECO:0000313" key="2">
    <source>
        <dbReference type="EMBL" id="EJW03335.1"/>
    </source>
</evidence>
<dbReference type="AlphaFoldDB" id="J9DL64"/>
<dbReference type="HOGENOM" id="CLU_2196916_0_0_1"/>
<evidence type="ECO:0008006" key="4">
    <source>
        <dbReference type="Google" id="ProtNLM"/>
    </source>
</evidence>
<accession>J9DL64</accession>
<gene>
    <name evidence="2" type="ORF">EDEG_02322</name>
</gene>
<evidence type="ECO:0000313" key="3">
    <source>
        <dbReference type="Proteomes" id="UP000003163"/>
    </source>
</evidence>
<keyword evidence="1" id="KW-0472">Membrane</keyword>
<reference evidence="2 3" key="1">
    <citation type="submission" date="2011-08" db="EMBL/GenBank/DDBJ databases">
        <authorList>
            <person name="Liu Z.J."/>
            <person name="Shi F.L."/>
            <person name="Lu J.Q."/>
            <person name="Li M."/>
            <person name="Wang Z.L."/>
        </authorList>
    </citation>
    <scope>NUCLEOTIDE SEQUENCE [LARGE SCALE GENOMIC DNA]</scope>
    <source>
        <strain evidence="2 3">USNM 41457</strain>
    </source>
</reference>
<keyword evidence="1" id="KW-1133">Transmembrane helix</keyword>
<feature type="transmembrane region" description="Helical" evidence="1">
    <location>
        <begin position="66"/>
        <end position="84"/>
    </location>
</feature>
<keyword evidence="1" id="KW-0812">Transmembrane</keyword>
<organism evidence="2 3">
    <name type="scientific">Edhazardia aedis (strain USNM 41457)</name>
    <name type="common">Microsporidian parasite</name>
    <dbReference type="NCBI Taxonomy" id="1003232"/>
    <lineage>
        <taxon>Eukaryota</taxon>
        <taxon>Fungi</taxon>
        <taxon>Fungi incertae sedis</taxon>
        <taxon>Microsporidia</taxon>
        <taxon>Edhazardia</taxon>
    </lineage>
</organism>
<name>J9DL64_EDHAE</name>
<evidence type="ECO:0000256" key="1">
    <source>
        <dbReference type="SAM" id="Phobius"/>
    </source>
</evidence>
<proteinExistence type="predicted"/>
<feature type="transmembrane region" description="Helical" evidence="1">
    <location>
        <begin position="42"/>
        <end position="60"/>
    </location>
</feature>
<dbReference type="Proteomes" id="UP000003163">
    <property type="component" value="Unassembled WGS sequence"/>
</dbReference>
<reference evidence="3" key="2">
    <citation type="submission" date="2015-07" db="EMBL/GenBank/DDBJ databases">
        <title>Contrasting host-pathogen interactions and genome evolution in two generalist and specialist microsporidian pathogens of mosquitoes.</title>
        <authorList>
            <consortium name="The Broad Institute Genomics Platform"/>
            <consortium name="The Broad Institute Genome Sequencing Center for Infectious Disease"/>
            <person name="Cuomo C.A."/>
            <person name="Sanscrainte N.D."/>
            <person name="Goldberg J.M."/>
            <person name="Heiman D."/>
            <person name="Young S."/>
            <person name="Zeng Q."/>
            <person name="Becnel J.J."/>
            <person name="Birren B.W."/>
        </authorList>
    </citation>
    <scope>NUCLEOTIDE SEQUENCE [LARGE SCALE GENOMIC DNA]</scope>
    <source>
        <strain evidence="3">USNM 41457</strain>
    </source>
</reference>